<dbReference type="OrthoDB" id="9998011at2759"/>
<dbReference type="InterPro" id="IPR036595">
    <property type="entry name" value="A-macroglobulin_rcpt-bd_sf"/>
</dbReference>
<dbReference type="PANTHER" id="PTHR11412:SF179">
    <property type="entry name" value="ALPHA-2-MACROGLOBULIN"/>
    <property type="match status" value="1"/>
</dbReference>
<feature type="domain" description="Alpha-macroglobulin receptor-binding" evidence="1">
    <location>
        <begin position="55"/>
        <end position="140"/>
    </location>
</feature>
<dbReference type="SMART" id="SM01361">
    <property type="entry name" value="A2M_recep"/>
    <property type="match status" value="1"/>
</dbReference>
<dbReference type="PANTHER" id="PTHR11412">
    <property type="entry name" value="MACROGLOBULIN / COMPLEMENT"/>
    <property type="match status" value="1"/>
</dbReference>
<evidence type="ECO:0000259" key="1">
    <source>
        <dbReference type="SMART" id="SM01361"/>
    </source>
</evidence>
<organism evidence="2 3">
    <name type="scientific">Aquarana catesbeiana</name>
    <name type="common">American bullfrog</name>
    <name type="synonym">Rana catesbeiana</name>
    <dbReference type="NCBI Taxonomy" id="8400"/>
    <lineage>
        <taxon>Eukaryota</taxon>
        <taxon>Metazoa</taxon>
        <taxon>Chordata</taxon>
        <taxon>Craniata</taxon>
        <taxon>Vertebrata</taxon>
        <taxon>Euteleostomi</taxon>
        <taxon>Amphibia</taxon>
        <taxon>Batrachia</taxon>
        <taxon>Anura</taxon>
        <taxon>Neobatrachia</taxon>
        <taxon>Ranoidea</taxon>
        <taxon>Ranidae</taxon>
        <taxon>Aquarana</taxon>
    </lineage>
</organism>
<feature type="non-terminal residue" evidence="2">
    <location>
        <position position="1"/>
    </location>
</feature>
<dbReference type="GO" id="GO:0005576">
    <property type="term" value="C:extracellular region"/>
    <property type="evidence" value="ECO:0007669"/>
    <property type="project" value="InterPro"/>
</dbReference>
<gene>
    <name evidence="2" type="ORF">AB205_0086750</name>
</gene>
<dbReference type="Pfam" id="PF07677">
    <property type="entry name" value="A2M_recep"/>
    <property type="match status" value="1"/>
</dbReference>
<evidence type="ECO:0000313" key="2">
    <source>
        <dbReference type="EMBL" id="PIO25845.1"/>
    </source>
</evidence>
<accession>A0A2G9RDL1</accession>
<dbReference type="InterPro" id="IPR050473">
    <property type="entry name" value="A2M/Complement_sys"/>
</dbReference>
<sequence length="148" mass="16664">VYSLQTGVEFTVPVRQKNSAFSLSVTTFRGNCQNGVAYLVDCQVNASYHGIQNKSNLAVIDIPLLSGYIMEDNSLSKLRSMFPKVEQMKNHLIVYLDDMTSEGVSFNVTQEMRPRVENFQPRTVGVYDYYEKDENGSAELHHPCTLSG</sequence>
<protein>
    <recommendedName>
        <fullName evidence="1">Alpha-macroglobulin receptor-binding domain-containing protein</fullName>
    </recommendedName>
</protein>
<dbReference type="AlphaFoldDB" id="A0A2G9RDL1"/>
<dbReference type="Proteomes" id="UP000228934">
    <property type="component" value="Unassembled WGS sequence"/>
</dbReference>
<dbReference type="Gene3D" id="2.60.40.690">
    <property type="entry name" value="Alpha-macroglobulin, receptor-binding domain"/>
    <property type="match status" value="1"/>
</dbReference>
<proteinExistence type="predicted"/>
<keyword evidence="3" id="KW-1185">Reference proteome</keyword>
<name>A0A2G9RDL1_AQUCT</name>
<reference evidence="3" key="1">
    <citation type="journal article" date="2017" name="Nat. Commun.">
        <title>The North American bullfrog draft genome provides insight into hormonal regulation of long noncoding RNA.</title>
        <authorList>
            <person name="Hammond S.A."/>
            <person name="Warren R.L."/>
            <person name="Vandervalk B.P."/>
            <person name="Kucuk E."/>
            <person name="Khan H."/>
            <person name="Gibb E.A."/>
            <person name="Pandoh P."/>
            <person name="Kirk H."/>
            <person name="Zhao Y."/>
            <person name="Jones M."/>
            <person name="Mungall A.J."/>
            <person name="Coope R."/>
            <person name="Pleasance S."/>
            <person name="Moore R.A."/>
            <person name="Holt R.A."/>
            <person name="Round J.M."/>
            <person name="Ohora S."/>
            <person name="Walle B.V."/>
            <person name="Veldhoen N."/>
            <person name="Helbing C.C."/>
            <person name="Birol I."/>
        </authorList>
    </citation>
    <scope>NUCLEOTIDE SEQUENCE [LARGE SCALE GENOMIC DNA]</scope>
</reference>
<dbReference type="EMBL" id="KV944438">
    <property type="protein sequence ID" value="PIO25845.1"/>
    <property type="molecule type" value="Genomic_DNA"/>
</dbReference>
<dbReference type="InterPro" id="IPR009048">
    <property type="entry name" value="A-macroglobulin_rcpt-bd"/>
</dbReference>
<evidence type="ECO:0000313" key="3">
    <source>
        <dbReference type="Proteomes" id="UP000228934"/>
    </source>
</evidence>
<dbReference type="SUPFAM" id="SSF49410">
    <property type="entry name" value="Alpha-macroglobulin receptor domain"/>
    <property type="match status" value="1"/>
</dbReference>